<feature type="non-terminal residue" evidence="1">
    <location>
        <position position="99"/>
    </location>
</feature>
<sequence>PDQAIGKQFGLKPTETQQRLDNAEKKYRELKTKSVEDRTGAEKKELAFLSRNRKNIEALLEQDTQPMEPKRMTRKQALKLGHKIPDLLGWNEEQRRDFM</sequence>
<name>X0T875_9ZZZZ</name>
<organism evidence="1">
    <name type="scientific">marine sediment metagenome</name>
    <dbReference type="NCBI Taxonomy" id="412755"/>
    <lineage>
        <taxon>unclassified sequences</taxon>
        <taxon>metagenomes</taxon>
        <taxon>ecological metagenomes</taxon>
    </lineage>
</organism>
<protein>
    <submittedName>
        <fullName evidence="1">Uncharacterized protein</fullName>
    </submittedName>
</protein>
<evidence type="ECO:0000313" key="1">
    <source>
        <dbReference type="EMBL" id="GAF89703.1"/>
    </source>
</evidence>
<accession>X0T875</accession>
<dbReference type="AlphaFoldDB" id="X0T875"/>
<reference evidence="1" key="1">
    <citation type="journal article" date="2014" name="Front. Microbiol.">
        <title>High frequency of phylogenetically diverse reductive dehalogenase-homologous genes in deep subseafloor sedimentary metagenomes.</title>
        <authorList>
            <person name="Kawai M."/>
            <person name="Futagami T."/>
            <person name="Toyoda A."/>
            <person name="Takaki Y."/>
            <person name="Nishi S."/>
            <person name="Hori S."/>
            <person name="Arai W."/>
            <person name="Tsubouchi T."/>
            <person name="Morono Y."/>
            <person name="Uchiyama I."/>
            <person name="Ito T."/>
            <person name="Fujiyama A."/>
            <person name="Inagaki F."/>
            <person name="Takami H."/>
        </authorList>
    </citation>
    <scope>NUCLEOTIDE SEQUENCE</scope>
    <source>
        <strain evidence="1">Expedition CK06-06</strain>
    </source>
</reference>
<comment type="caution">
    <text evidence="1">The sequence shown here is derived from an EMBL/GenBank/DDBJ whole genome shotgun (WGS) entry which is preliminary data.</text>
</comment>
<proteinExistence type="predicted"/>
<dbReference type="EMBL" id="BARS01014069">
    <property type="protein sequence ID" value="GAF89703.1"/>
    <property type="molecule type" value="Genomic_DNA"/>
</dbReference>
<gene>
    <name evidence="1" type="ORF">S01H1_23991</name>
</gene>
<feature type="non-terminal residue" evidence="1">
    <location>
        <position position="1"/>
    </location>
</feature>